<dbReference type="Pfam" id="PF00702">
    <property type="entry name" value="Hydrolase"/>
    <property type="match status" value="1"/>
</dbReference>
<dbReference type="OrthoDB" id="9797743at2"/>
<dbReference type="NCBIfam" id="TIGR01509">
    <property type="entry name" value="HAD-SF-IA-v3"/>
    <property type="match status" value="1"/>
</dbReference>
<keyword evidence="6" id="KW-1185">Reference proteome</keyword>
<organism evidence="5 6">
    <name type="scientific">Dankookia rubra</name>
    <dbReference type="NCBI Taxonomy" id="1442381"/>
    <lineage>
        <taxon>Bacteria</taxon>
        <taxon>Pseudomonadati</taxon>
        <taxon>Pseudomonadota</taxon>
        <taxon>Alphaproteobacteria</taxon>
        <taxon>Acetobacterales</taxon>
        <taxon>Roseomonadaceae</taxon>
        <taxon>Dankookia</taxon>
    </lineage>
</organism>
<comment type="cofactor">
    <cofactor evidence="1">
        <name>Mg(2+)</name>
        <dbReference type="ChEBI" id="CHEBI:18420"/>
    </cofactor>
</comment>
<dbReference type="InterPro" id="IPR006439">
    <property type="entry name" value="HAD-SF_hydro_IA"/>
</dbReference>
<evidence type="ECO:0000256" key="4">
    <source>
        <dbReference type="ARBA" id="ARBA00022842"/>
    </source>
</evidence>
<comment type="caution">
    <text evidence="5">The sequence shown here is derived from an EMBL/GenBank/DDBJ whole genome shotgun (WGS) entry which is preliminary data.</text>
</comment>
<keyword evidence="4" id="KW-0460">Magnesium</keyword>
<dbReference type="EMBL" id="SMSJ01000019">
    <property type="protein sequence ID" value="TDH61628.1"/>
    <property type="molecule type" value="Genomic_DNA"/>
</dbReference>
<dbReference type="InterPro" id="IPR036412">
    <property type="entry name" value="HAD-like_sf"/>
</dbReference>
<name>A0A4R5QFZ7_9PROT</name>
<keyword evidence="5" id="KW-0378">Hydrolase</keyword>
<dbReference type="Gene3D" id="3.40.50.1000">
    <property type="entry name" value="HAD superfamily/HAD-like"/>
    <property type="match status" value="1"/>
</dbReference>
<dbReference type="InterPro" id="IPR023198">
    <property type="entry name" value="PGP-like_dom2"/>
</dbReference>
<evidence type="ECO:0000313" key="6">
    <source>
        <dbReference type="Proteomes" id="UP000295096"/>
    </source>
</evidence>
<dbReference type="AlphaFoldDB" id="A0A4R5QFZ7"/>
<sequence length="239" mass="24842">MPEGLRRLPACQGPREGDGVIRPRAVLFDCDGVLADSEGLVNRIVAEDLTVRGWRLSAEEARETFLGLAAPDMLPMIEARVGPLPPRWMHDLSRTIAAAMQRELLAVPGAVAAVQAVAAAGLAVAVASNSGRAELVSKLDRLGLAKAFGPRIFSFEDVARPKPAPDMYRAAAAACGAAPADCVVVEDSLLGARAGIAAGCRVLGFTRETDASVLAAVGAVPFARMDDLPRLLGLQGLAA</sequence>
<evidence type="ECO:0000313" key="5">
    <source>
        <dbReference type="EMBL" id="TDH61628.1"/>
    </source>
</evidence>
<proteinExistence type="inferred from homology"/>
<comment type="similarity">
    <text evidence="2">Belongs to the HAD-like hydrolase superfamily. CbbY/CbbZ/Gph/YieH family.</text>
</comment>
<evidence type="ECO:0000256" key="2">
    <source>
        <dbReference type="ARBA" id="ARBA00006171"/>
    </source>
</evidence>
<evidence type="ECO:0000256" key="1">
    <source>
        <dbReference type="ARBA" id="ARBA00001946"/>
    </source>
</evidence>
<keyword evidence="3" id="KW-0479">Metal-binding</keyword>
<dbReference type="GO" id="GO:0016787">
    <property type="term" value="F:hydrolase activity"/>
    <property type="evidence" value="ECO:0007669"/>
    <property type="project" value="UniProtKB-KW"/>
</dbReference>
<evidence type="ECO:0000256" key="3">
    <source>
        <dbReference type="ARBA" id="ARBA00022723"/>
    </source>
</evidence>
<reference evidence="5 6" key="1">
    <citation type="journal article" date="2016" name="J. Microbiol.">
        <title>Dankookia rubra gen. nov., sp. nov., an alphaproteobacterium isolated from sediment of a shallow stream.</title>
        <authorList>
            <person name="Kim W.H."/>
            <person name="Kim D.H."/>
            <person name="Kang K."/>
            <person name="Ahn T.Y."/>
        </authorList>
    </citation>
    <scope>NUCLEOTIDE SEQUENCE [LARGE SCALE GENOMIC DNA]</scope>
    <source>
        <strain evidence="5 6">JCM30602</strain>
    </source>
</reference>
<dbReference type="SFLD" id="SFLDS00003">
    <property type="entry name" value="Haloacid_Dehalogenase"/>
    <property type="match status" value="1"/>
</dbReference>
<dbReference type="Proteomes" id="UP000295096">
    <property type="component" value="Unassembled WGS sequence"/>
</dbReference>
<protein>
    <submittedName>
        <fullName evidence="5">HAD family hydrolase</fullName>
    </submittedName>
</protein>
<dbReference type="SFLD" id="SFLDG01129">
    <property type="entry name" value="C1.5:_HAD__Beta-PGM__Phosphata"/>
    <property type="match status" value="1"/>
</dbReference>
<dbReference type="InterPro" id="IPR023214">
    <property type="entry name" value="HAD_sf"/>
</dbReference>
<dbReference type="PANTHER" id="PTHR46193">
    <property type="entry name" value="6-PHOSPHOGLUCONATE PHOSPHATASE"/>
    <property type="match status" value="1"/>
</dbReference>
<dbReference type="InterPro" id="IPR051600">
    <property type="entry name" value="Beta-PGM-like"/>
</dbReference>
<dbReference type="PANTHER" id="PTHR46193:SF10">
    <property type="entry name" value="6-PHOSPHOGLUCONATE PHOSPHATASE"/>
    <property type="match status" value="1"/>
</dbReference>
<dbReference type="Gene3D" id="1.10.150.240">
    <property type="entry name" value="Putative phosphatase, domain 2"/>
    <property type="match status" value="1"/>
</dbReference>
<gene>
    <name evidence="5" type="ORF">E2C06_15995</name>
</gene>
<dbReference type="SUPFAM" id="SSF56784">
    <property type="entry name" value="HAD-like"/>
    <property type="match status" value="1"/>
</dbReference>
<dbReference type="GO" id="GO:0046872">
    <property type="term" value="F:metal ion binding"/>
    <property type="evidence" value="ECO:0007669"/>
    <property type="project" value="UniProtKB-KW"/>
</dbReference>
<accession>A0A4R5QFZ7</accession>